<evidence type="ECO:0000256" key="7">
    <source>
        <dbReference type="ARBA" id="ARBA00023012"/>
    </source>
</evidence>
<evidence type="ECO:0000313" key="9">
    <source>
        <dbReference type="EMBL" id="PPK79389.1"/>
    </source>
</evidence>
<dbReference type="InterPro" id="IPR003594">
    <property type="entry name" value="HATPase_dom"/>
</dbReference>
<proteinExistence type="predicted"/>
<dbReference type="OrthoDB" id="9796457at2"/>
<accession>A0A2S6HPD8</accession>
<comment type="caution">
    <text evidence="9">The sequence shown here is derived from an EMBL/GenBank/DDBJ whole genome shotgun (WGS) entry which is preliminary data.</text>
</comment>
<keyword evidence="5 9" id="KW-0418">Kinase</keyword>
<dbReference type="Pfam" id="PF02518">
    <property type="entry name" value="HATPase_c"/>
    <property type="match status" value="1"/>
</dbReference>
<evidence type="ECO:0000256" key="4">
    <source>
        <dbReference type="ARBA" id="ARBA00022741"/>
    </source>
</evidence>
<dbReference type="GO" id="GO:0004673">
    <property type="term" value="F:protein histidine kinase activity"/>
    <property type="evidence" value="ECO:0007669"/>
    <property type="project" value="UniProtKB-EC"/>
</dbReference>
<dbReference type="InterPro" id="IPR050980">
    <property type="entry name" value="2C_sensor_his_kinase"/>
</dbReference>
<evidence type="ECO:0000256" key="3">
    <source>
        <dbReference type="ARBA" id="ARBA00022679"/>
    </source>
</evidence>
<dbReference type="Proteomes" id="UP000237749">
    <property type="component" value="Unassembled WGS sequence"/>
</dbReference>
<dbReference type="EMBL" id="PTJA01000010">
    <property type="protein sequence ID" value="PPK79389.1"/>
    <property type="molecule type" value="Genomic_DNA"/>
</dbReference>
<dbReference type="AlphaFoldDB" id="A0A2S6HPD8"/>
<gene>
    <name evidence="9" type="ORF">BXY41_110108</name>
</gene>
<keyword evidence="6" id="KW-0067">ATP-binding</keyword>
<keyword evidence="10" id="KW-1185">Reference proteome</keyword>
<dbReference type="RefSeq" id="WP_104438261.1">
    <property type="nucleotide sequence ID" value="NZ_PTJA01000010.1"/>
</dbReference>
<dbReference type="Gene3D" id="3.30.565.10">
    <property type="entry name" value="Histidine kinase-like ATPase, C-terminal domain"/>
    <property type="match status" value="1"/>
</dbReference>
<keyword evidence="7" id="KW-0902">Two-component regulatory system</keyword>
<evidence type="ECO:0000256" key="5">
    <source>
        <dbReference type="ARBA" id="ARBA00022777"/>
    </source>
</evidence>
<name>A0A2S6HPD8_9FIRM</name>
<comment type="catalytic activity">
    <reaction evidence="1">
        <text>ATP + protein L-histidine = ADP + protein N-phospho-L-histidine.</text>
        <dbReference type="EC" id="2.7.13.3"/>
    </reaction>
</comment>
<keyword evidence="3" id="KW-0808">Transferase</keyword>
<dbReference type="PROSITE" id="PS50109">
    <property type="entry name" value="HIS_KIN"/>
    <property type="match status" value="1"/>
</dbReference>
<dbReference type="GO" id="GO:0005524">
    <property type="term" value="F:ATP binding"/>
    <property type="evidence" value="ECO:0007669"/>
    <property type="project" value="UniProtKB-KW"/>
</dbReference>
<sequence>MMTEISLNILDVAENSTRAGASLVTILVSVNTSTDELTVQLSDDGCGMTKEQLEHVTDPFFTTRQTRKVGLGIPFFKYAAESTGGSFSIESKPGIGTKTTAVFGLSHIDRMPLGDMNSTIQTLITCHPDTDFLYIYRYNEASFELDTRLFREILGEIPFDSPEVAAYIKEYLFENKLETDGGAVI</sequence>
<dbReference type="GO" id="GO:0000160">
    <property type="term" value="P:phosphorelay signal transduction system"/>
    <property type="evidence" value="ECO:0007669"/>
    <property type="project" value="UniProtKB-KW"/>
</dbReference>
<evidence type="ECO:0000256" key="6">
    <source>
        <dbReference type="ARBA" id="ARBA00022840"/>
    </source>
</evidence>
<evidence type="ECO:0000259" key="8">
    <source>
        <dbReference type="PROSITE" id="PS50109"/>
    </source>
</evidence>
<protein>
    <recommendedName>
        <fullName evidence="2">histidine kinase</fullName>
        <ecNumber evidence="2">2.7.13.3</ecNumber>
    </recommendedName>
</protein>
<keyword evidence="4" id="KW-0547">Nucleotide-binding</keyword>
<dbReference type="PRINTS" id="PR00344">
    <property type="entry name" value="BCTRLSENSOR"/>
</dbReference>
<evidence type="ECO:0000256" key="2">
    <source>
        <dbReference type="ARBA" id="ARBA00012438"/>
    </source>
</evidence>
<dbReference type="PANTHER" id="PTHR44936">
    <property type="entry name" value="SENSOR PROTEIN CREC"/>
    <property type="match status" value="1"/>
</dbReference>
<feature type="domain" description="Histidine kinase" evidence="8">
    <location>
        <begin position="1"/>
        <end position="107"/>
    </location>
</feature>
<dbReference type="PANTHER" id="PTHR44936:SF10">
    <property type="entry name" value="SENSOR PROTEIN RSTB"/>
    <property type="match status" value="1"/>
</dbReference>
<evidence type="ECO:0000313" key="10">
    <source>
        <dbReference type="Proteomes" id="UP000237749"/>
    </source>
</evidence>
<dbReference type="InterPro" id="IPR036890">
    <property type="entry name" value="HATPase_C_sf"/>
</dbReference>
<reference evidence="9 10" key="1">
    <citation type="submission" date="2018-02" db="EMBL/GenBank/DDBJ databases">
        <title>Genomic Encyclopedia of Archaeal and Bacterial Type Strains, Phase II (KMG-II): from individual species to whole genera.</title>
        <authorList>
            <person name="Goeker M."/>
        </authorList>
    </citation>
    <scope>NUCLEOTIDE SEQUENCE [LARGE SCALE GENOMIC DNA]</scope>
    <source>
        <strain evidence="9 10">DSM 3808</strain>
    </source>
</reference>
<organism evidence="9 10">
    <name type="scientific">Lacrimispora xylanisolvens</name>
    <dbReference type="NCBI Taxonomy" id="384636"/>
    <lineage>
        <taxon>Bacteria</taxon>
        <taxon>Bacillati</taxon>
        <taxon>Bacillota</taxon>
        <taxon>Clostridia</taxon>
        <taxon>Lachnospirales</taxon>
        <taxon>Lachnospiraceae</taxon>
        <taxon>Lacrimispora</taxon>
    </lineage>
</organism>
<dbReference type="SUPFAM" id="SSF55874">
    <property type="entry name" value="ATPase domain of HSP90 chaperone/DNA topoisomerase II/histidine kinase"/>
    <property type="match status" value="1"/>
</dbReference>
<evidence type="ECO:0000256" key="1">
    <source>
        <dbReference type="ARBA" id="ARBA00000085"/>
    </source>
</evidence>
<dbReference type="InterPro" id="IPR005467">
    <property type="entry name" value="His_kinase_dom"/>
</dbReference>
<dbReference type="InterPro" id="IPR004358">
    <property type="entry name" value="Sig_transdc_His_kin-like_C"/>
</dbReference>
<dbReference type="EC" id="2.7.13.3" evidence="2"/>